<dbReference type="Gene3D" id="3.30.200.20">
    <property type="entry name" value="Phosphorylase Kinase, domain 1"/>
    <property type="match status" value="1"/>
</dbReference>
<keyword evidence="2" id="KW-0808">Transferase</keyword>
<evidence type="ECO:0000313" key="3">
    <source>
        <dbReference type="Proteomes" id="UP000551501"/>
    </source>
</evidence>
<dbReference type="Proteomes" id="UP000551501">
    <property type="component" value="Unassembled WGS sequence"/>
</dbReference>
<organism evidence="2 3">
    <name type="scientific">Gordonia humi</name>
    <dbReference type="NCBI Taxonomy" id="686429"/>
    <lineage>
        <taxon>Bacteria</taxon>
        <taxon>Bacillati</taxon>
        <taxon>Actinomycetota</taxon>
        <taxon>Actinomycetes</taxon>
        <taxon>Mycobacteriales</taxon>
        <taxon>Gordoniaceae</taxon>
        <taxon>Gordonia</taxon>
    </lineage>
</organism>
<sequence>MTDLLDEMSPRVVDGLARTRPECRLVGLEPLTGGSSSLTYVARLDGSDDLVVKVAPPGIEPVRNRDVLRQARLMSALNRHGGVRVPRVVFATPGAGLDVPPFFAMEMVAGVCEEPVLTRAEDRAAPTEVAARAYDAATVMAELHAVRPAELGAVVADEPVVGLADEIARWTRAFETVPGDLQYDYRTCADLLLASVPAPLDPVVNHGDYRLGNTLCAGGSVTAIIDWEIWSVGDPRVDLTWLTFFTDDAEHPAAEPGTPAGTPTKAELIEAYQNAAQTRLPDMDWFDTLTRYKEAAATALLLKRARRGGDLPPPMRRMIDGVPTLLEEVRAALS</sequence>
<comment type="caution">
    <text evidence="2">The sequence shown here is derived from an EMBL/GenBank/DDBJ whole genome shotgun (WGS) entry which is preliminary data.</text>
</comment>
<dbReference type="Gene3D" id="3.90.1200.10">
    <property type="match status" value="1"/>
</dbReference>
<dbReference type="AlphaFoldDB" id="A0A840EQP3"/>
<dbReference type="InterPro" id="IPR002575">
    <property type="entry name" value="Aminoglycoside_PTrfase"/>
</dbReference>
<gene>
    <name evidence="2" type="ORF">BKA16_000383</name>
</gene>
<dbReference type="PANTHER" id="PTHR21310:SF40">
    <property type="entry name" value="AMINOGLYCOSIDE PHOSPHOTRANSFERASE DOMAIN-CONTAINING PROTEIN-RELATED"/>
    <property type="match status" value="1"/>
</dbReference>
<dbReference type="EMBL" id="JACIFP010000001">
    <property type="protein sequence ID" value="MBB4133831.1"/>
    <property type="molecule type" value="Genomic_DNA"/>
</dbReference>
<dbReference type="InterPro" id="IPR041726">
    <property type="entry name" value="ACAD10_11_N"/>
</dbReference>
<dbReference type="CDD" id="cd05154">
    <property type="entry name" value="ACAD10_11_N-like"/>
    <property type="match status" value="1"/>
</dbReference>
<evidence type="ECO:0000313" key="2">
    <source>
        <dbReference type="EMBL" id="MBB4133831.1"/>
    </source>
</evidence>
<proteinExistence type="predicted"/>
<keyword evidence="2" id="KW-0418">Kinase</keyword>
<feature type="domain" description="Aminoglycoside phosphotransferase" evidence="1">
    <location>
        <begin position="28"/>
        <end position="255"/>
    </location>
</feature>
<name>A0A840EQP3_9ACTN</name>
<keyword evidence="3" id="KW-1185">Reference proteome</keyword>
<dbReference type="InterPro" id="IPR051678">
    <property type="entry name" value="AGP_Transferase"/>
</dbReference>
<dbReference type="GO" id="GO:0016301">
    <property type="term" value="F:kinase activity"/>
    <property type="evidence" value="ECO:0007669"/>
    <property type="project" value="UniProtKB-KW"/>
</dbReference>
<dbReference type="InterPro" id="IPR011009">
    <property type="entry name" value="Kinase-like_dom_sf"/>
</dbReference>
<dbReference type="SUPFAM" id="SSF56112">
    <property type="entry name" value="Protein kinase-like (PK-like)"/>
    <property type="match status" value="1"/>
</dbReference>
<dbReference type="Pfam" id="PF01636">
    <property type="entry name" value="APH"/>
    <property type="match status" value="1"/>
</dbReference>
<dbReference type="RefSeq" id="WP_221246716.1">
    <property type="nucleotide sequence ID" value="NZ_BAABHL010000045.1"/>
</dbReference>
<dbReference type="PANTHER" id="PTHR21310">
    <property type="entry name" value="AMINOGLYCOSIDE PHOSPHOTRANSFERASE-RELATED-RELATED"/>
    <property type="match status" value="1"/>
</dbReference>
<evidence type="ECO:0000259" key="1">
    <source>
        <dbReference type="Pfam" id="PF01636"/>
    </source>
</evidence>
<protein>
    <submittedName>
        <fullName evidence="2">Aminoglycoside phosphotransferase (APT) family kinase protein</fullName>
    </submittedName>
</protein>
<accession>A0A840EQP3</accession>
<reference evidence="2 3" key="1">
    <citation type="submission" date="2020-08" db="EMBL/GenBank/DDBJ databases">
        <title>Sequencing the genomes of 1000 actinobacteria strains.</title>
        <authorList>
            <person name="Klenk H.-P."/>
        </authorList>
    </citation>
    <scope>NUCLEOTIDE SEQUENCE [LARGE SCALE GENOMIC DNA]</scope>
    <source>
        <strain evidence="2 3">DSM 45298</strain>
    </source>
</reference>